<evidence type="ECO:0000313" key="7">
    <source>
        <dbReference type="EMBL" id="QPH53199.1"/>
    </source>
</evidence>
<dbReference type="PROSITE" id="PS00198">
    <property type="entry name" value="4FE4S_FER_1"/>
    <property type="match status" value="3"/>
</dbReference>
<dbReference type="RefSeq" id="WP_196102410.1">
    <property type="nucleotide sequence ID" value="NZ_CP064942.1"/>
</dbReference>
<gene>
    <name evidence="7" type="ORF">I0K15_15550</name>
</gene>
<dbReference type="PANTHER" id="PTHR43687">
    <property type="entry name" value="ADENYLYLSULFATE REDUCTASE, BETA SUBUNIT"/>
    <property type="match status" value="1"/>
</dbReference>
<sequence length="631" mass="66152">MSQPIILCPCVGMSAALADALRKTLEREVVVMPQRVCDGTAPEGLVLCADGVEAFAEAGRTALEIRTLALWSDEAEHALPKIAALIAAAERPMAGPGVIDVTSEGVCMVLGRDETALEAAAQLGAHLPVTCLVPEGVAPALPPAEYDLIQGRLRQASGGLGRFDVTIDGFRAVDAAARGTLAFSQARDGARSSCDVIVDLRGDGPLFPADHKRDGYLRADPRDPIAVARLVAEALQLVGTFEKPLHVRLDTALCAHSRASQSGCTRCLDLCPTGALTPDGEHVTIDPLICAGCGACSAACPSGAISYDDPAPQGVFAQITALAEGWRKASTDAPRLLIHDREHGLEMIALSARYGRGLSADSVPLEVGALGSFGHAEMAVACSAGFAAVDILMTPHTDRAALEDQAELARALGAEVRLLDVADPDAFEAALRDGPAPTPPAPVLALGARRDATRLAARALIGEVVQPLPAGAPYGTVEVNTDACTLCLACVSLCPSGALGDNPDRPELRFQEDACLQCGICTSTCPENAIALTPRMDTTPAALDWRILNAEEPAECTECGKLFGVKSTIDRIAEQLEGHSMFANSDRVRLIRMCDTCRVKAQYHAEGSPFAAGERPRPRTADDYAPPPKLH</sequence>
<feature type="region of interest" description="Disordered" evidence="5">
    <location>
        <begin position="608"/>
        <end position="631"/>
    </location>
</feature>
<evidence type="ECO:0000256" key="3">
    <source>
        <dbReference type="ARBA" id="ARBA00023004"/>
    </source>
</evidence>
<evidence type="ECO:0000313" key="8">
    <source>
        <dbReference type="Proteomes" id="UP000594800"/>
    </source>
</evidence>
<dbReference type="Pfam" id="PF13187">
    <property type="entry name" value="Fer4_9"/>
    <property type="match status" value="1"/>
</dbReference>
<evidence type="ECO:0000256" key="1">
    <source>
        <dbReference type="ARBA" id="ARBA00022485"/>
    </source>
</evidence>
<keyword evidence="8" id="KW-1185">Reference proteome</keyword>
<keyword evidence="3" id="KW-0408">Iron</keyword>
<dbReference type="PROSITE" id="PS51379">
    <property type="entry name" value="4FE4S_FER_2"/>
    <property type="match status" value="3"/>
</dbReference>
<dbReference type="SUPFAM" id="SSF54862">
    <property type="entry name" value="4Fe-4S ferredoxins"/>
    <property type="match status" value="1"/>
</dbReference>
<dbReference type="InterPro" id="IPR050572">
    <property type="entry name" value="Fe-S_Ferredoxin"/>
</dbReference>
<dbReference type="EMBL" id="CP064942">
    <property type="protein sequence ID" value="QPH53199.1"/>
    <property type="molecule type" value="Genomic_DNA"/>
</dbReference>
<keyword evidence="2" id="KW-0479">Metal-binding</keyword>
<dbReference type="GO" id="GO:0051539">
    <property type="term" value="F:4 iron, 4 sulfur cluster binding"/>
    <property type="evidence" value="ECO:0007669"/>
    <property type="project" value="UniProtKB-KW"/>
</dbReference>
<accession>A0A7S9LQ23</accession>
<evidence type="ECO:0000259" key="6">
    <source>
        <dbReference type="PROSITE" id="PS51379"/>
    </source>
</evidence>
<evidence type="ECO:0000256" key="4">
    <source>
        <dbReference type="ARBA" id="ARBA00023014"/>
    </source>
</evidence>
<keyword evidence="1" id="KW-0004">4Fe-4S</keyword>
<protein>
    <submittedName>
        <fullName evidence="7">4Fe-4S binding protein</fullName>
    </submittedName>
</protein>
<feature type="domain" description="4Fe-4S ferredoxin-type" evidence="6">
    <location>
        <begin position="281"/>
        <end position="310"/>
    </location>
</feature>
<dbReference type="KEGG" id="poz:I0K15_15550"/>
<evidence type="ECO:0000256" key="2">
    <source>
        <dbReference type="ARBA" id="ARBA00022723"/>
    </source>
</evidence>
<reference evidence="7 8" key="1">
    <citation type="submission" date="2020-11" db="EMBL/GenBank/DDBJ databases">
        <title>Description of Pontivivens ytuae sp. nov. isolated from deep sea sediment of Mariana Trench.</title>
        <authorList>
            <person name="Wang Z."/>
            <person name="Sun Q.-L."/>
            <person name="Xu X.-D."/>
            <person name="Tang Y.-Z."/>
            <person name="Zhang J."/>
        </authorList>
    </citation>
    <scope>NUCLEOTIDE SEQUENCE [LARGE SCALE GENOMIC DNA]</scope>
    <source>
        <strain evidence="7 8">MT2928</strain>
    </source>
</reference>
<dbReference type="AlphaFoldDB" id="A0A7S9LQ23"/>
<evidence type="ECO:0000256" key="5">
    <source>
        <dbReference type="SAM" id="MobiDB-lite"/>
    </source>
</evidence>
<feature type="domain" description="4Fe-4S ferredoxin-type" evidence="6">
    <location>
        <begin position="475"/>
        <end position="504"/>
    </location>
</feature>
<name>A0A7S9LQ23_9RHOB</name>
<dbReference type="GO" id="GO:0046872">
    <property type="term" value="F:metal ion binding"/>
    <property type="evidence" value="ECO:0007669"/>
    <property type="project" value="UniProtKB-KW"/>
</dbReference>
<dbReference type="Gene3D" id="3.30.70.20">
    <property type="match status" value="2"/>
</dbReference>
<organism evidence="7 8">
    <name type="scientific">Pontivivens ytuae</name>
    <dbReference type="NCBI Taxonomy" id="2789856"/>
    <lineage>
        <taxon>Bacteria</taxon>
        <taxon>Pseudomonadati</taxon>
        <taxon>Pseudomonadota</taxon>
        <taxon>Alphaproteobacteria</taxon>
        <taxon>Rhodobacterales</taxon>
        <taxon>Paracoccaceae</taxon>
        <taxon>Pontivivens</taxon>
    </lineage>
</organism>
<dbReference type="InterPro" id="IPR017900">
    <property type="entry name" value="4Fe4S_Fe_S_CS"/>
</dbReference>
<dbReference type="Pfam" id="PF12838">
    <property type="entry name" value="Fer4_7"/>
    <property type="match status" value="1"/>
</dbReference>
<feature type="domain" description="4Fe-4S ferredoxin-type" evidence="6">
    <location>
        <begin position="506"/>
        <end position="535"/>
    </location>
</feature>
<keyword evidence="4" id="KW-0411">Iron-sulfur</keyword>
<proteinExistence type="predicted"/>
<dbReference type="PANTHER" id="PTHR43687:SF4">
    <property type="entry name" value="BLR5484 PROTEIN"/>
    <property type="match status" value="1"/>
</dbReference>
<dbReference type="Proteomes" id="UP000594800">
    <property type="component" value="Chromosome"/>
</dbReference>
<dbReference type="InterPro" id="IPR017896">
    <property type="entry name" value="4Fe4S_Fe-S-bd"/>
</dbReference>